<protein>
    <submittedName>
        <fullName evidence="2">LamB/YcsF family protein</fullName>
    </submittedName>
</protein>
<dbReference type="Gene3D" id="3.20.20.370">
    <property type="entry name" value="Glycoside hydrolase/deacetylase"/>
    <property type="match status" value="1"/>
</dbReference>
<proteinExistence type="predicted"/>
<sequence length="244" mass="26668">MLNCDMGESFGCWKIGNDAAIMPYIDMANIACGFHASDPQTMNHTIKLAFENEVSIGAHPSYPDLLGFGRRSMSIQPGEITNILIYQIGALVGFCTSNNTELSYVKPHGALYHDMLTNNEVFEAVIDATSVFDVPLMTLAGNDSQAQLDIADKYDVPLLFEAFADRAYLSNGQIAPRNMPQSVLSTEEDILSQVAQIVNYGKIRTLDGYSLALEPDTICIHSDNSTSLGIIDKIKKILTHDLGV</sequence>
<dbReference type="CDD" id="cd10787">
    <property type="entry name" value="LamB_YcsF_like"/>
    <property type="match status" value="1"/>
</dbReference>
<dbReference type="InterPro" id="IPR005501">
    <property type="entry name" value="LamB/YcsF/PxpA-like"/>
</dbReference>
<dbReference type="NCBIfam" id="NF003814">
    <property type="entry name" value="PRK05406.1-3"/>
    <property type="match status" value="1"/>
</dbReference>
<gene>
    <name evidence="2" type="ORF">VIBC2010_04959</name>
</gene>
<keyword evidence="3" id="KW-1185">Reference proteome</keyword>
<dbReference type="eggNOG" id="COG1540">
    <property type="taxonomic scope" value="Bacteria"/>
</dbReference>
<reference evidence="2 3" key="1">
    <citation type="journal article" date="2012" name="Int. J. Syst. Evol. Microbiol.">
        <title>Vibrio caribbeanicus sp. nov., isolated from the marine sponge Scleritoderma cyanea.</title>
        <authorList>
            <person name="Hoffmann M."/>
            <person name="Monday S.R."/>
            <person name="Allard M.W."/>
            <person name="Strain E.A."/>
            <person name="Whittaker P."/>
            <person name="Naum M."/>
            <person name="McCarthy P.J."/>
            <person name="Lopez J.V."/>
            <person name="Fischer M."/>
            <person name="Brown E.W."/>
        </authorList>
    </citation>
    <scope>NUCLEOTIDE SEQUENCE [LARGE SCALE GENOMIC DNA]</scope>
    <source>
        <strain evidence="2 3">ATCC BAA-2122</strain>
    </source>
</reference>
<evidence type="ECO:0000313" key="2">
    <source>
        <dbReference type="EMBL" id="EFP96500.1"/>
    </source>
</evidence>
<dbReference type="AlphaFoldDB" id="E3BKB5"/>
<dbReference type="GO" id="GO:0005975">
    <property type="term" value="P:carbohydrate metabolic process"/>
    <property type="evidence" value="ECO:0007669"/>
    <property type="project" value="InterPro"/>
</dbReference>
<comment type="caution">
    <text evidence="2">The sequence shown here is derived from an EMBL/GenBank/DDBJ whole genome shotgun (WGS) entry which is preliminary data.</text>
</comment>
<dbReference type="GO" id="GO:0005524">
    <property type="term" value="F:ATP binding"/>
    <property type="evidence" value="ECO:0007669"/>
    <property type="project" value="UniProtKB-KW"/>
</dbReference>
<dbReference type="STRING" id="796620.VIBC2010_04959"/>
<evidence type="ECO:0000256" key="1">
    <source>
        <dbReference type="ARBA" id="ARBA00022741"/>
    </source>
</evidence>
<dbReference type="EMBL" id="AEIU01000074">
    <property type="protein sequence ID" value="EFP96500.1"/>
    <property type="molecule type" value="Genomic_DNA"/>
</dbReference>
<dbReference type="NCBIfam" id="NF003816">
    <property type="entry name" value="PRK05406.1-5"/>
    <property type="match status" value="1"/>
</dbReference>
<name>E3BKB5_9VIBR</name>
<organism evidence="2 3">
    <name type="scientific">Vibrio caribbeanicus ATCC BAA-2122</name>
    <dbReference type="NCBI Taxonomy" id="796620"/>
    <lineage>
        <taxon>Bacteria</taxon>
        <taxon>Pseudomonadati</taxon>
        <taxon>Pseudomonadota</taxon>
        <taxon>Gammaproteobacteria</taxon>
        <taxon>Vibrionales</taxon>
        <taxon>Vibrionaceae</taxon>
        <taxon>Vibrio</taxon>
    </lineage>
</organism>
<dbReference type="Pfam" id="PF03746">
    <property type="entry name" value="LamB_YcsF"/>
    <property type="match status" value="1"/>
</dbReference>
<dbReference type="PANTHER" id="PTHR30292:SF0">
    <property type="entry name" value="5-OXOPROLINASE SUBUNIT A"/>
    <property type="match status" value="1"/>
</dbReference>
<dbReference type="SUPFAM" id="SSF88713">
    <property type="entry name" value="Glycoside hydrolase/deacetylase"/>
    <property type="match status" value="1"/>
</dbReference>
<dbReference type="Proteomes" id="UP000002943">
    <property type="component" value="Unassembled WGS sequence"/>
</dbReference>
<evidence type="ECO:0000313" key="3">
    <source>
        <dbReference type="Proteomes" id="UP000002943"/>
    </source>
</evidence>
<keyword evidence="1" id="KW-0547">Nucleotide-binding</keyword>
<accession>E3BKB5</accession>
<dbReference type="InterPro" id="IPR011330">
    <property type="entry name" value="Glyco_hydro/deAcase_b/a-brl"/>
</dbReference>
<dbReference type="PANTHER" id="PTHR30292">
    <property type="entry name" value="UNCHARACTERIZED PROTEIN YBGL-RELATED"/>
    <property type="match status" value="1"/>
</dbReference>